<sequence length="115" mass="13145">MHNTGSTRSARTPELEEHVFREFEEQPKTSTGTVSAAANVNHMKVWRVLGAEDLRPYHTQRVHALKTTDHQARVDFSRWILQRLTEQPDFAAHVLLTDECSFSREGILNAPNAHI</sequence>
<comment type="caution">
    <text evidence="1">The sequence shown here is derived from an EMBL/GenBank/DDBJ whole genome shotgun (WGS) entry which is preliminary data.</text>
</comment>
<dbReference type="AlphaFoldDB" id="A0A8X6XV84"/>
<dbReference type="PANTHER" id="PTHR47326:SF1">
    <property type="entry name" value="HTH PSQ-TYPE DOMAIN-CONTAINING PROTEIN"/>
    <property type="match status" value="1"/>
</dbReference>
<protein>
    <submittedName>
        <fullName evidence="1">HTH_Tnp_Tc3_2 domain-containing protein</fullName>
    </submittedName>
</protein>
<evidence type="ECO:0000313" key="2">
    <source>
        <dbReference type="Proteomes" id="UP000886998"/>
    </source>
</evidence>
<gene>
    <name evidence="1" type="primary">AVEN_264206_1</name>
    <name evidence="1" type="ORF">TNIN_262501</name>
</gene>
<dbReference type="EMBL" id="BMAV01012928">
    <property type="protein sequence ID" value="GFY59976.1"/>
    <property type="molecule type" value="Genomic_DNA"/>
</dbReference>
<dbReference type="PANTHER" id="PTHR47326">
    <property type="entry name" value="TRANSPOSABLE ELEMENT TC3 TRANSPOSASE-LIKE PROTEIN"/>
    <property type="match status" value="1"/>
</dbReference>
<dbReference type="Proteomes" id="UP000886998">
    <property type="component" value="Unassembled WGS sequence"/>
</dbReference>
<evidence type="ECO:0000313" key="1">
    <source>
        <dbReference type="EMBL" id="GFY59976.1"/>
    </source>
</evidence>
<organism evidence="1 2">
    <name type="scientific">Trichonephila inaurata madagascariensis</name>
    <dbReference type="NCBI Taxonomy" id="2747483"/>
    <lineage>
        <taxon>Eukaryota</taxon>
        <taxon>Metazoa</taxon>
        <taxon>Ecdysozoa</taxon>
        <taxon>Arthropoda</taxon>
        <taxon>Chelicerata</taxon>
        <taxon>Arachnida</taxon>
        <taxon>Araneae</taxon>
        <taxon>Araneomorphae</taxon>
        <taxon>Entelegynae</taxon>
        <taxon>Araneoidea</taxon>
        <taxon>Nephilidae</taxon>
        <taxon>Trichonephila</taxon>
        <taxon>Trichonephila inaurata</taxon>
    </lineage>
</organism>
<accession>A0A8X6XV84</accession>
<dbReference type="OrthoDB" id="6757697at2759"/>
<name>A0A8X6XV84_9ARAC</name>
<keyword evidence="2" id="KW-1185">Reference proteome</keyword>
<reference evidence="1" key="1">
    <citation type="submission" date="2020-08" db="EMBL/GenBank/DDBJ databases">
        <title>Multicomponent nature underlies the extraordinary mechanical properties of spider dragline silk.</title>
        <authorList>
            <person name="Kono N."/>
            <person name="Nakamura H."/>
            <person name="Mori M."/>
            <person name="Yoshida Y."/>
            <person name="Ohtoshi R."/>
            <person name="Malay A.D."/>
            <person name="Moran D.A.P."/>
            <person name="Tomita M."/>
            <person name="Numata K."/>
            <person name="Arakawa K."/>
        </authorList>
    </citation>
    <scope>NUCLEOTIDE SEQUENCE</scope>
</reference>
<proteinExistence type="predicted"/>